<proteinExistence type="predicted"/>
<feature type="region of interest" description="Disordered" evidence="1">
    <location>
        <begin position="1566"/>
        <end position="1597"/>
    </location>
</feature>
<organism evidence="2 3">
    <name type="scientific">Trichuris suis</name>
    <name type="common">pig whipworm</name>
    <dbReference type="NCBI Taxonomy" id="68888"/>
    <lineage>
        <taxon>Eukaryota</taxon>
        <taxon>Metazoa</taxon>
        <taxon>Ecdysozoa</taxon>
        <taxon>Nematoda</taxon>
        <taxon>Enoplea</taxon>
        <taxon>Dorylaimia</taxon>
        <taxon>Trichinellida</taxon>
        <taxon>Trichuridae</taxon>
        <taxon>Trichuris</taxon>
    </lineage>
</organism>
<gene>
    <name evidence="2" type="ORF">M513_04767</name>
</gene>
<feature type="region of interest" description="Disordered" evidence="1">
    <location>
        <begin position="1337"/>
        <end position="1389"/>
    </location>
</feature>
<keyword evidence="3" id="KW-1185">Reference proteome</keyword>
<dbReference type="Proteomes" id="UP000030764">
    <property type="component" value="Unassembled WGS sequence"/>
</dbReference>
<feature type="compositionally biased region" description="Low complexity" evidence="1">
    <location>
        <begin position="1198"/>
        <end position="1207"/>
    </location>
</feature>
<feature type="compositionally biased region" description="Polar residues" evidence="1">
    <location>
        <begin position="613"/>
        <end position="627"/>
    </location>
</feature>
<feature type="region of interest" description="Disordered" evidence="1">
    <location>
        <begin position="1106"/>
        <end position="1311"/>
    </location>
</feature>
<feature type="compositionally biased region" description="Low complexity" evidence="1">
    <location>
        <begin position="1134"/>
        <end position="1144"/>
    </location>
</feature>
<evidence type="ECO:0000256" key="1">
    <source>
        <dbReference type="SAM" id="MobiDB-lite"/>
    </source>
</evidence>
<feature type="compositionally biased region" description="Basic residues" evidence="1">
    <location>
        <begin position="593"/>
        <end position="612"/>
    </location>
</feature>
<sequence>MMNYGERRVLKAVGMSTGPSPSSDKAPYDKSDLPTGRTDANEQIHHADPNVCLDGSENYDCSLPNLSEKVNDEDDKCPSKEEAVVEPEECVPSCSSPPATCSEHIESALNADVSEETTCTISEKPKRVSPTESANKLKRVNNRGEIGKKAKHLQVQQLRRSQRIKLHRLLAKERKAEIENRQAEAANFCYVCKLECSANLCVRCKRCGMLAHWDPMFCCLRYCLLSNGSSFFCPKCAGINSLTNSEAPVEDYREPFIPRSKCITCGSSLRTSAGQFGRTVYCSPDCINHLCDAAKKQSDDYKVERVPMVEPFVYGTSVHGSNAPNRRRLFSWIVNHPTFRPVFWLKSLEPAAVSTSTVHSSQSDTNEQCSSRGSVDADLPASTNIGRCFACFKTITSDEDVFACKNCNILLHENNSAWSCARFCLYNEYFVCPRCNTMTKLMDDCSSGLFKVQLTCTHCAYCGKPLASDLRGVSALCGSSCVDLTIDAIRNIIRKTHRRLIPMIEPFPGGKIVPAGSDAPRFSDLAMFMKENPTLFPVLLLRTCNAQWTIASSSANTLELISGSGDAPSKDKETTTILSKAKKSLTHIEKRSAAKRAKNGKPRNWQPKKSRSTFRAGQNCGRTSPSINNCNETVTSAEVVHSVGTPPIVSDNDKTYELRTKNSNNNETDVSSEVPNCIDALPVIADDEQTSEMDKKNSDESVVSAEVVSCVPTLPVIGDNEQTSEMGIKNSDESVVSPKIVSCIATLPVIANNEQTPEMGIKNSNQSVVSAELVSCITTLRVIADNEQTSELNRKNPNGSVVSAEVVSCIATLRIITDNEQTSKVMETKGSGSNNDTVTSTEVANCTHVLPVIPDNSDQLSDVCTKEDSTSNHNETIVSEEDANCIDATLPVIADSDRTTELEGENSSDNNDTVTSVEVADCAHVLPVIPDNNDQLSDVPTKEDSTSNYNETIVSEEDANCVDTLPVIEDNDQTTELEGKNSDDNNETVTLAEVANSVEVLPVVADDDQTFEQAKCPSNDTVTSTEFVNSNGTLPATADSNEACELQSKTSDNNANETVVSAQVENSIGSSDLMVDHVPTEEPLSACGEDNEMKLDEPSIISKAAAEDDATAVSIDDNTEPSAVEDGRFSQLTNSSSVPSSVDNDNLRKRNKEPSPRRAKKARDSVGLIEETNECASSDPSRKKQKNKKKKKKKKKIAYSSSASEASLEVHPRRRVLPPKAKITATREKQRQEKRRSLRREENAAAKTRPPDAANGRQGSCANNLPKNMLNKPSKPSSSTRHLGVSSAGSRTQLASERKTRKATRRETATTSAVISPALAIIEEFERKQADAIKAKQEAQTVEGADTEQTRDSNGYLANTCPNTPSTSTGDESVHSKRRRPSRWDVGDPSCRGSPNTVLWRGWVKFACSAPLRMALVPVLGMAIPVCKWLPETLDFTHACRKGPLLESYLQGCVDSCIPNIVVARFKEPLSTEQPRYRRRFQRLKEIDYYPFAIVREGPPWFNICAVALDAEDALPACLRNLPGPGLPYLRRNAILLYMVFIDQSGMVHRPIFVFPDESYVNQSCTGATGSHGAPNRQETASRSGSLTPYSQGITTMSDHHPEAISAATIPGAGNQFRYPPPFSLPQPVERPSGYVSPMQRHCVPSTPPRPAQSVSAVDASLPQPPLGASYSVQPMPVGPRIPPAYGANAMPVSLVPPYPPPPLLFPPRTPNSTFFIPRKPY</sequence>
<feature type="compositionally biased region" description="Basic and acidic residues" evidence="1">
    <location>
        <begin position="1145"/>
        <end position="1156"/>
    </location>
</feature>
<feature type="compositionally biased region" description="Polar residues" evidence="1">
    <location>
        <begin position="1577"/>
        <end position="1597"/>
    </location>
</feature>
<feature type="compositionally biased region" description="Polar residues" evidence="1">
    <location>
        <begin position="1274"/>
        <end position="1294"/>
    </location>
</feature>
<accession>A0A085MB28</accession>
<reference evidence="2 3" key="1">
    <citation type="journal article" date="2014" name="Nat. Genet.">
        <title>Genome and transcriptome of the porcine whipworm Trichuris suis.</title>
        <authorList>
            <person name="Jex A.R."/>
            <person name="Nejsum P."/>
            <person name="Schwarz E.M."/>
            <person name="Hu L."/>
            <person name="Young N.D."/>
            <person name="Hall R.S."/>
            <person name="Korhonen P.K."/>
            <person name="Liao S."/>
            <person name="Thamsborg S."/>
            <person name="Xia J."/>
            <person name="Xu P."/>
            <person name="Wang S."/>
            <person name="Scheerlinck J.P."/>
            <person name="Hofmann A."/>
            <person name="Sternberg P.W."/>
            <person name="Wang J."/>
            <person name="Gasser R.B."/>
        </authorList>
    </citation>
    <scope>NUCLEOTIDE SEQUENCE [LARGE SCALE GENOMIC DNA]</scope>
    <source>
        <strain evidence="2">DCEP-RM93M</strain>
    </source>
</reference>
<feature type="compositionally biased region" description="Basic residues" evidence="1">
    <location>
        <begin position="1183"/>
        <end position="1197"/>
    </location>
</feature>
<feature type="compositionally biased region" description="Polar residues" evidence="1">
    <location>
        <begin position="1257"/>
        <end position="1266"/>
    </location>
</feature>
<feature type="compositionally biased region" description="Polar residues" evidence="1">
    <location>
        <begin position="1352"/>
        <end position="1371"/>
    </location>
</feature>
<feature type="region of interest" description="Disordered" evidence="1">
    <location>
        <begin position="929"/>
        <end position="949"/>
    </location>
</feature>
<evidence type="ECO:0000313" key="3">
    <source>
        <dbReference type="Proteomes" id="UP000030764"/>
    </source>
</evidence>
<feature type="region of interest" description="Disordered" evidence="1">
    <location>
        <begin position="1"/>
        <end position="51"/>
    </location>
</feature>
<feature type="region of interest" description="Disordered" evidence="1">
    <location>
        <begin position="589"/>
        <end position="627"/>
    </location>
</feature>
<evidence type="ECO:0000313" key="2">
    <source>
        <dbReference type="EMBL" id="KFD54424.1"/>
    </source>
</evidence>
<protein>
    <submittedName>
        <fullName evidence="2">Uncharacterized protein</fullName>
    </submittedName>
</protein>
<feature type="compositionally biased region" description="Basic and acidic residues" evidence="1">
    <location>
        <begin position="39"/>
        <end position="48"/>
    </location>
</feature>
<dbReference type="EMBL" id="KL363208">
    <property type="protein sequence ID" value="KFD54424.1"/>
    <property type="molecule type" value="Genomic_DNA"/>
</dbReference>
<name>A0A085MB28_9BILA</name>